<dbReference type="Proteomes" id="UP000034137">
    <property type="component" value="Unassembled WGS sequence"/>
</dbReference>
<comment type="caution">
    <text evidence="1">The sequence shown here is derived from an EMBL/GenBank/DDBJ whole genome shotgun (WGS) entry which is preliminary data.</text>
</comment>
<accession>A0A0G0PWG3</accession>
<reference evidence="1 2" key="1">
    <citation type="journal article" date="2015" name="Nature">
        <title>rRNA introns, odd ribosomes, and small enigmatic genomes across a large radiation of phyla.</title>
        <authorList>
            <person name="Brown C.T."/>
            <person name="Hug L.A."/>
            <person name="Thomas B.C."/>
            <person name="Sharon I."/>
            <person name="Castelle C.J."/>
            <person name="Singh A."/>
            <person name="Wilkins M.J."/>
            <person name="Williams K.H."/>
            <person name="Banfield J.F."/>
        </authorList>
    </citation>
    <scope>NUCLEOTIDE SEQUENCE [LARGE SCALE GENOMIC DNA]</scope>
</reference>
<sequence length="71" mass="7762">MAEKKASFGSILPGPFKYLLEGDIAYVKTPAPFIYEGARVNSVRVCNGRPAFISAQMPVMVDEKQIAPTPF</sequence>
<dbReference type="AlphaFoldDB" id="A0A0G0PWG3"/>
<evidence type="ECO:0000313" key="1">
    <source>
        <dbReference type="EMBL" id="KKR32504.1"/>
    </source>
</evidence>
<proteinExistence type="predicted"/>
<gene>
    <name evidence="1" type="ORF">UT64_C0032G0018</name>
</gene>
<protein>
    <submittedName>
        <fullName evidence="1">Uncharacterized protein</fullName>
    </submittedName>
</protein>
<dbReference type="EMBL" id="LBXO01000032">
    <property type="protein sequence ID" value="KKR32504.1"/>
    <property type="molecule type" value="Genomic_DNA"/>
</dbReference>
<name>A0A0G0PWG3_9BACT</name>
<evidence type="ECO:0000313" key="2">
    <source>
        <dbReference type="Proteomes" id="UP000034137"/>
    </source>
</evidence>
<organism evidence="1 2">
    <name type="scientific">Candidatus Falkowbacteria bacterium GW2011_GWF2_39_8</name>
    <dbReference type="NCBI Taxonomy" id="1618642"/>
    <lineage>
        <taxon>Bacteria</taxon>
        <taxon>Candidatus Falkowiibacteriota</taxon>
    </lineage>
</organism>